<dbReference type="Proteomes" id="UP000000739">
    <property type="component" value="Chromosome"/>
</dbReference>
<feature type="domain" description="Cyclic nucleotide-binding" evidence="1">
    <location>
        <begin position="12"/>
        <end position="48"/>
    </location>
</feature>
<dbReference type="Gene3D" id="2.60.120.10">
    <property type="entry name" value="Jelly Rolls"/>
    <property type="match status" value="1"/>
</dbReference>
<keyword evidence="3" id="KW-1185">Reference proteome</keyword>
<dbReference type="HOGENOM" id="CLU_3151977_0_0_7"/>
<dbReference type="KEGG" id="dal:Dalk_3610"/>
<dbReference type="EMBL" id="CP001322">
    <property type="protein sequence ID" value="ACL05298.1"/>
    <property type="molecule type" value="Genomic_DNA"/>
</dbReference>
<dbReference type="SUPFAM" id="SSF51206">
    <property type="entry name" value="cAMP-binding domain-like"/>
    <property type="match status" value="1"/>
</dbReference>
<accession>B8FGR8</accession>
<sequence>MVIKADMASNYLLDGLGQDQKSWLLSCFTKKSFKAGEQVFRENDKGDE</sequence>
<evidence type="ECO:0000313" key="2">
    <source>
        <dbReference type="EMBL" id="ACL05298.1"/>
    </source>
</evidence>
<dbReference type="AlphaFoldDB" id="B8FGR8"/>
<evidence type="ECO:0000259" key="1">
    <source>
        <dbReference type="PROSITE" id="PS50042"/>
    </source>
</evidence>
<proteinExistence type="predicted"/>
<protein>
    <recommendedName>
        <fullName evidence="1">Cyclic nucleotide-binding domain-containing protein</fullName>
    </recommendedName>
</protein>
<dbReference type="InterPro" id="IPR014710">
    <property type="entry name" value="RmlC-like_jellyroll"/>
</dbReference>
<dbReference type="PROSITE" id="PS50042">
    <property type="entry name" value="CNMP_BINDING_3"/>
    <property type="match status" value="1"/>
</dbReference>
<dbReference type="InterPro" id="IPR018490">
    <property type="entry name" value="cNMP-bd_dom_sf"/>
</dbReference>
<dbReference type="InterPro" id="IPR000595">
    <property type="entry name" value="cNMP-bd_dom"/>
</dbReference>
<name>B8FGR8_DESAL</name>
<gene>
    <name evidence="2" type="ordered locus">Dalk_3610</name>
</gene>
<reference evidence="2 3" key="1">
    <citation type="journal article" date="2012" name="Environ. Microbiol.">
        <title>The genome sequence of Desulfatibacillum alkenivorans AK-01: a blueprint for anaerobic alkane oxidation.</title>
        <authorList>
            <person name="Callaghan A.V."/>
            <person name="Morris B.E."/>
            <person name="Pereira I.A."/>
            <person name="McInerney M.J."/>
            <person name="Austin R.N."/>
            <person name="Groves J.T."/>
            <person name="Kukor J.J."/>
            <person name="Suflita J.M."/>
            <person name="Young L.Y."/>
            <person name="Zylstra G.J."/>
            <person name="Wawrik B."/>
        </authorList>
    </citation>
    <scope>NUCLEOTIDE SEQUENCE [LARGE SCALE GENOMIC DNA]</scope>
    <source>
        <strain evidence="2 3">AK-01</strain>
    </source>
</reference>
<organism evidence="2 3">
    <name type="scientific">Desulfatibacillum aliphaticivorans</name>
    <dbReference type="NCBI Taxonomy" id="218208"/>
    <lineage>
        <taxon>Bacteria</taxon>
        <taxon>Pseudomonadati</taxon>
        <taxon>Thermodesulfobacteriota</taxon>
        <taxon>Desulfobacteria</taxon>
        <taxon>Desulfobacterales</taxon>
        <taxon>Desulfatibacillaceae</taxon>
        <taxon>Desulfatibacillum</taxon>
    </lineage>
</organism>
<dbReference type="RefSeq" id="WP_015948355.1">
    <property type="nucleotide sequence ID" value="NC_011768.1"/>
</dbReference>
<evidence type="ECO:0000313" key="3">
    <source>
        <dbReference type="Proteomes" id="UP000000739"/>
    </source>
</evidence>